<dbReference type="EMBL" id="AOMA01000091">
    <property type="protein sequence ID" value="EMA38705.1"/>
    <property type="molecule type" value="Genomic_DNA"/>
</dbReference>
<evidence type="ECO:0000313" key="2">
    <source>
        <dbReference type="EMBL" id="EMA38705.1"/>
    </source>
</evidence>
<feature type="region of interest" description="Disordered" evidence="1">
    <location>
        <begin position="1"/>
        <end position="38"/>
    </location>
</feature>
<dbReference type="eggNOG" id="arCOG02877">
    <property type="taxonomic scope" value="Archaea"/>
</dbReference>
<evidence type="ECO:0000313" key="3">
    <source>
        <dbReference type="Proteomes" id="UP000011607"/>
    </source>
</evidence>
<evidence type="ECO:0000256" key="1">
    <source>
        <dbReference type="SAM" id="MobiDB-lite"/>
    </source>
</evidence>
<protein>
    <recommendedName>
        <fullName evidence="4">Polysaccharide deacetylase</fullName>
    </recommendedName>
</protein>
<feature type="region of interest" description="Disordered" evidence="1">
    <location>
        <begin position="347"/>
        <end position="408"/>
    </location>
</feature>
<dbReference type="STRING" id="1227454.C446_09283"/>
<dbReference type="SUPFAM" id="SSF88713">
    <property type="entry name" value="Glycoside hydrolase/deacetylase"/>
    <property type="match status" value="1"/>
</dbReference>
<feature type="compositionally biased region" description="Basic and acidic residues" evidence="1">
    <location>
        <begin position="1"/>
        <end position="13"/>
    </location>
</feature>
<reference evidence="2 3" key="1">
    <citation type="journal article" date="2014" name="PLoS Genet.">
        <title>Phylogenetically driven sequencing of extremely halophilic archaea reveals strategies for static and dynamic osmo-response.</title>
        <authorList>
            <person name="Becker E.A."/>
            <person name="Seitzer P.M."/>
            <person name="Tritt A."/>
            <person name="Larsen D."/>
            <person name="Krusor M."/>
            <person name="Yao A.I."/>
            <person name="Wu D."/>
            <person name="Madern D."/>
            <person name="Eisen J.A."/>
            <person name="Darling A.E."/>
            <person name="Facciotti M.T."/>
        </authorList>
    </citation>
    <scope>NUCLEOTIDE SEQUENCE [LARGE SCALE GENOMIC DNA]</scope>
    <source>
        <strain evidence="2 3">JCM 10879</strain>
    </source>
</reference>
<organism evidence="2 3">
    <name type="scientific">Halobiforma nitratireducens JCM 10879</name>
    <dbReference type="NCBI Taxonomy" id="1227454"/>
    <lineage>
        <taxon>Archaea</taxon>
        <taxon>Methanobacteriati</taxon>
        <taxon>Methanobacteriota</taxon>
        <taxon>Stenosarchaea group</taxon>
        <taxon>Halobacteria</taxon>
        <taxon>Halobacteriales</taxon>
        <taxon>Natrialbaceae</taxon>
        <taxon>Halobiforma</taxon>
    </lineage>
</organism>
<dbReference type="Proteomes" id="UP000011607">
    <property type="component" value="Unassembled WGS sequence"/>
</dbReference>
<evidence type="ECO:0008006" key="4">
    <source>
        <dbReference type="Google" id="ProtNLM"/>
    </source>
</evidence>
<dbReference type="Gene3D" id="3.20.20.370">
    <property type="entry name" value="Glycoside hydrolase/deacetylase"/>
    <property type="match status" value="1"/>
</dbReference>
<dbReference type="CDD" id="cd10931">
    <property type="entry name" value="CE4_u7"/>
    <property type="match status" value="1"/>
</dbReference>
<gene>
    <name evidence="2" type="ORF">C446_09283</name>
</gene>
<sequence length="408" mass="46002">MYGRDDRTDREHVPPVSHGVAGLPESRALGPSFDAATPTERTALQPRGTTMTTELDRRLAADALPDDAEFALCLTHDVDRPYKGLRGLYYATQERPGYHLRTLLGDANPYWQFEDLMALEDEFGVRSAVYFLNEQHLFADRPVHEWLSPSNWVQHLGRYDVTADKLVETIRALERGGWEVGLHGSYHTRDDRGRLSEEKRTLEGFLDDPISGGRQHHLRLSVPETWRHYRSIGLAYDASLGSTTECGFHYGYRPIRPFGDEFLVFPLTIMDQALPDPGSEFDAARLTCDRLLREAAANDAVLTALWHPRFFSEREFPGHRRLYRWLLERAQELGAWIGTPRELRDALETRSDLSGADDPSDGPELEPPVEPPADRRSSATLEPAPDDRVDPSQVGTAGTDSTTTRGDP</sequence>
<accession>M0M2S6</accession>
<dbReference type="GO" id="GO:0005975">
    <property type="term" value="P:carbohydrate metabolic process"/>
    <property type="evidence" value="ECO:0007669"/>
    <property type="project" value="InterPro"/>
</dbReference>
<dbReference type="AlphaFoldDB" id="M0M2S6"/>
<dbReference type="InterPro" id="IPR011330">
    <property type="entry name" value="Glyco_hydro/deAcase_b/a-brl"/>
</dbReference>
<proteinExistence type="predicted"/>
<feature type="compositionally biased region" description="Polar residues" evidence="1">
    <location>
        <begin position="393"/>
        <end position="408"/>
    </location>
</feature>
<comment type="caution">
    <text evidence="2">The sequence shown here is derived from an EMBL/GenBank/DDBJ whole genome shotgun (WGS) entry which is preliminary data.</text>
</comment>
<keyword evidence="3" id="KW-1185">Reference proteome</keyword>
<dbReference type="PATRIC" id="fig|1227454.3.peg.1886"/>
<name>M0M2S6_9EURY</name>